<dbReference type="InterPro" id="IPR008571">
    <property type="entry name" value="HerA-like"/>
</dbReference>
<proteinExistence type="predicted"/>
<evidence type="ECO:0000313" key="5">
    <source>
        <dbReference type="Proteomes" id="UP000321429"/>
    </source>
</evidence>
<dbReference type="InterPro" id="IPR027417">
    <property type="entry name" value="P-loop_NTPase"/>
</dbReference>
<dbReference type="Pfam" id="PF01935">
    <property type="entry name" value="DUF87"/>
    <property type="match status" value="1"/>
</dbReference>
<organism evidence="3 4">
    <name type="scientific">Furfurilactobacillus siliginis</name>
    <dbReference type="NCBI Taxonomy" id="348151"/>
    <lineage>
        <taxon>Bacteria</taxon>
        <taxon>Bacillati</taxon>
        <taxon>Bacillota</taxon>
        <taxon>Bacilli</taxon>
        <taxon>Lactobacillales</taxon>
        <taxon>Lactobacillaceae</taxon>
        <taxon>Furfurilactobacillus</taxon>
    </lineage>
</organism>
<dbReference type="InterPro" id="IPR002789">
    <property type="entry name" value="HerA_central"/>
</dbReference>
<dbReference type="EMBL" id="BJUD01000017">
    <property type="protein sequence ID" value="GEK28776.1"/>
    <property type="molecule type" value="Genomic_DNA"/>
</dbReference>
<dbReference type="PANTHER" id="PTHR42957:SF1">
    <property type="entry name" value="HELICASE MJ1565-RELATED"/>
    <property type="match status" value="1"/>
</dbReference>
<dbReference type="Proteomes" id="UP000051139">
    <property type="component" value="Unassembled WGS sequence"/>
</dbReference>
<dbReference type="PATRIC" id="fig|348151.3.peg.1804"/>
<dbReference type="OrthoDB" id="9806951at2"/>
<name>A0A0R2L8H0_9LACO</name>
<dbReference type="PANTHER" id="PTHR42957">
    <property type="entry name" value="HELICASE MJ1565-RELATED"/>
    <property type="match status" value="1"/>
</dbReference>
<evidence type="ECO:0000313" key="4">
    <source>
        <dbReference type="Proteomes" id="UP000051139"/>
    </source>
</evidence>
<evidence type="ECO:0000259" key="1">
    <source>
        <dbReference type="Pfam" id="PF01935"/>
    </source>
</evidence>
<protein>
    <submittedName>
        <fullName evidence="3">ATPase-like protein</fullName>
    </submittedName>
</protein>
<keyword evidence="4" id="KW-1185">Reference proteome</keyword>
<reference evidence="2 5" key="2">
    <citation type="submission" date="2019-07" db="EMBL/GenBank/DDBJ databases">
        <title>Whole genome shotgun sequence of Lactobacillus siliginis NBRC 101315.</title>
        <authorList>
            <person name="Hosoyama A."/>
            <person name="Uohara A."/>
            <person name="Ohji S."/>
            <person name="Ichikawa N."/>
        </authorList>
    </citation>
    <scope>NUCLEOTIDE SEQUENCE [LARGE SCALE GENOMIC DNA]</scope>
    <source>
        <strain evidence="2 5">NBRC 101315</strain>
    </source>
</reference>
<dbReference type="RefSeq" id="WP_057810317.1">
    <property type="nucleotide sequence ID" value="NZ_BJUD01000017.1"/>
</dbReference>
<dbReference type="SUPFAM" id="SSF52540">
    <property type="entry name" value="P-loop containing nucleoside triphosphate hydrolases"/>
    <property type="match status" value="1"/>
</dbReference>
<dbReference type="EMBL" id="JQCB01000006">
    <property type="protein sequence ID" value="KRN96070.1"/>
    <property type="molecule type" value="Genomic_DNA"/>
</dbReference>
<accession>A0A0R2L8H0</accession>
<gene>
    <name evidence="3" type="ORF">IV55_GL001753</name>
    <name evidence="2" type="ORF">LSI01_10870</name>
</gene>
<dbReference type="Gene3D" id="3.40.50.300">
    <property type="entry name" value="P-loop containing nucleotide triphosphate hydrolases"/>
    <property type="match status" value="2"/>
</dbReference>
<evidence type="ECO:0000313" key="2">
    <source>
        <dbReference type="EMBL" id="GEK28776.1"/>
    </source>
</evidence>
<feature type="domain" description="Helicase HerA central" evidence="1">
    <location>
        <begin position="134"/>
        <end position="441"/>
    </location>
</feature>
<reference evidence="3 4" key="1">
    <citation type="journal article" date="2015" name="Genome Announc.">
        <title>Expanding the biotechnology potential of lactobacilli through comparative genomics of 213 strains and associated genera.</title>
        <authorList>
            <person name="Sun Z."/>
            <person name="Harris H.M."/>
            <person name="McCann A."/>
            <person name="Guo C."/>
            <person name="Argimon S."/>
            <person name="Zhang W."/>
            <person name="Yang X."/>
            <person name="Jeffery I.B."/>
            <person name="Cooney J.C."/>
            <person name="Kagawa T.F."/>
            <person name="Liu W."/>
            <person name="Song Y."/>
            <person name="Salvetti E."/>
            <person name="Wrobel A."/>
            <person name="Rasinkangas P."/>
            <person name="Parkhill J."/>
            <person name="Rea M.C."/>
            <person name="O'Sullivan O."/>
            <person name="Ritari J."/>
            <person name="Douillard F.P."/>
            <person name="Paul Ross R."/>
            <person name="Yang R."/>
            <person name="Briner A.E."/>
            <person name="Felis G.E."/>
            <person name="de Vos W.M."/>
            <person name="Barrangou R."/>
            <person name="Klaenhammer T.R."/>
            <person name="Caufield P.W."/>
            <person name="Cui Y."/>
            <person name="Zhang H."/>
            <person name="O'Toole P.W."/>
        </authorList>
    </citation>
    <scope>NUCLEOTIDE SEQUENCE [LARGE SCALE GENOMIC DNA]</scope>
    <source>
        <strain evidence="3 4">DSM 22696</strain>
    </source>
</reference>
<dbReference type="Proteomes" id="UP000321429">
    <property type="component" value="Unassembled WGS sequence"/>
</dbReference>
<sequence length="587" mass="66440">MQNDWQVGSVELVAADYIEFSARTSDIGATLRQGKVQIARGINDFVYTLVRWNVGVLFRVSKVRNSAFDRETEDNSLDIPEKLSFTCEPVGTLKEGKFTPGIVSFPMVGDRVYGVNSVFLDRIFSGVGDDLVSMGTVSNYPDVHPFINAEKLLTSHFAILGNTGSGKSTTLRVLLDRLSKANDSFKENVRFLIFDVHGDYEHLKFARQINVQKMHLPLKELLSEDWEAALLPSEKTQKPILNRALQIARTSAENRRLIYAILTKMAVSDVTHDSFVMLKRSVTKWYTKVFGDSIDDTKVLHEWFQKYTEVQGEDELLRKISSVISEDLPQTIDGILATDTQSCNVTLDDIDEGFDIVFGEEEVQGNRRVRTNTETMMSRFRNLKSKYGDKNGLLNSDNGKPLQISDWTSVLHDESKFLVLNLTEFDDDALRLVSNYLVRAIFQSNYSMAQTSRDNMPFYYLYLDEAHRYVKENTNDESTAFEKIAREGRKFNIYLGIISQIPSELSRVVLSQTGAFFIHRIQNAMDLEFIQRNVPSATKTMVARLPSLKAGTVLLSGNAFDIPYELSVEADEYADVSASLSPISKER</sequence>
<dbReference type="AlphaFoldDB" id="A0A0R2L8H0"/>
<comment type="caution">
    <text evidence="3">The sequence shown here is derived from an EMBL/GenBank/DDBJ whole genome shotgun (WGS) entry which is preliminary data.</text>
</comment>
<dbReference type="STRING" id="348151.IV55_GL001753"/>
<evidence type="ECO:0000313" key="3">
    <source>
        <dbReference type="EMBL" id="KRN96070.1"/>
    </source>
</evidence>